<dbReference type="Gene3D" id="1.25.40.10">
    <property type="entry name" value="Tetratricopeptide repeat domain"/>
    <property type="match status" value="3"/>
</dbReference>
<name>A0AAD7XMV1_9STRA</name>
<dbReference type="Pfam" id="PF13432">
    <property type="entry name" value="TPR_16"/>
    <property type="match status" value="1"/>
</dbReference>
<dbReference type="Pfam" id="PF13431">
    <property type="entry name" value="TPR_17"/>
    <property type="match status" value="1"/>
</dbReference>
<dbReference type="SMART" id="SM00028">
    <property type="entry name" value="TPR"/>
    <property type="match status" value="3"/>
</dbReference>
<comment type="caution">
    <text evidence="2">The sequence shown here is derived from an EMBL/GenBank/DDBJ whole genome shotgun (WGS) entry which is preliminary data.</text>
</comment>
<organism evidence="2 3">
    <name type="scientific">Chrysophaeum taylorii</name>
    <dbReference type="NCBI Taxonomy" id="2483200"/>
    <lineage>
        <taxon>Eukaryota</taxon>
        <taxon>Sar</taxon>
        <taxon>Stramenopiles</taxon>
        <taxon>Ochrophyta</taxon>
        <taxon>Pelagophyceae</taxon>
        <taxon>Pelagomonadales</taxon>
        <taxon>Pelagomonadaceae</taxon>
        <taxon>Chrysophaeum</taxon>
    </lineage>
</organism>
<dbReference type="InterPro" id="IPR011990">
    <property type="entry name" value="TPR-like_helical_dom_sf"/>
</dbReference>
<dbReference type="InterPro" id="IPR019734">
    <property type="entry name" value="TPR_rpt"/>
</dbReference>
<evidence type="ECO:0000256" key="1">
    <source>
        <dbReference type="SAM" id="MobiDB-lite"/>
    </source>
</evidence>
<gene>
    <name evidence="2" type="ORF">CTAYLR_003187</name>
</gene>
<feature type="compositionally biased region" description="Basic and acidic residues" evidence="1">
    <location>
        <begin position="209"/>
        <end position="225"/>
    </location>
</feature>
<feature type="region of interest" description="Disordered" evidence="1">
    <location>
        <begin position="497"/>
        <end position="521"/>
    </location>
</feature>
<feature type="compositionally biased region" description="Basic residues" evidence="1">
    <location>
        <begin position="512"/>
        <end position="521"/>
    </location>
</feature>
<protein>
    <submittedName>
        <fullName evidence="2">Uncharacterized protein</fullName>
    </submittedName>
</protein>
<dbReference type="SUPFAM" id="SSF48452">
    <property type="entry name" value="TPR-like"/>
    <property type="match status" value="2"/>
</dbReference>
<dbReference type="PANTHER" id="PTHR44809:SF1">
    <property type="entry name" value="PROTEIN O-MANNOSYL-TRANSFERASE TMTC1"/>
    <property type="match status" value="1"/>
</dbReference>
<keyword evidence="3" id="KW-1185">Reference proteome</keyword>
<proteinExistence type="predicted"/>
<dbReference type="Proteomes" id="UP001230188">
    <property type="component" value="Unassembled WGS sequence"/>
</dbReference>
<dbReference type="EMBL" id="JAQMWT010000407">
    <property type="protein sequence ID" value="KAJ8601695.1"/>
    <property type="molecule type" value="Genomic_DNA"/>
</dbReference>
<sequence>MAEAELRSCWERKECRPERIPNPSTFKLPALGRRNAGTGLLCKAMAIYKTKWYERTIKVLEESVARYNKCALAYFYMGVSSFKADFPVDQRLDYYRKCVELDPGHADARYNLGCLLHDTEEAEEHYRAAIAANVNHSDAHLNLALLLDRRGDESGARAEFGASIETADLPDIEPDPPTFSSASRGSKGSWGDRPKPPQTKQIQQQPPPPEKEEPSSSFSLEKEQPKPPQQPKPSRTAESARPNRSKTPSLADKPEQRPKSARRSQQRSIDSFPAKTEAPKKGVDAVQTERLPPVAGAEQKKEAKKAETRRKHRSMSDFIEESNGNAAQRSHRVTFLLNKHLEEEEEEDVGSDDATSILVRAKLHEDDECRAFLSAKHEDPEEAGYKAAVSAEPTSGAARVNYGSWLYTRKLDYDAAEREYRAAVSCDPDCVEAHYNLAVILDTVRKDYAAAEEEYKQCVRLDPSHVAARNNYAVLLEEVHKDFGRAAAQYKAAMEADPSDPDIRTNYNTCRQKTRRKSATS</sequence>
<dbReference type="InterPro" id="IPR052943">
    <property type="entry name" value="TMTC_O-mannosyl-trnsfr"/>
</dbReference>
<evidence type="ECO:0000313" key="2">
    <source>
        <dbReference type="EMBL" id="KAJ8601695.1"/>
    </source>
</evidence>
<dbReference type="AlphaFoldDB" id="A0AAD7XMV1"/>
<evidence type="ECO:0000313" key="3">
    <source>
        <dbReference type="Proteomes" id="UP001230188"/>
    </source>
</evidence>
<accession>A0AAD7XMV1</accession>
<dbReference type="PANTHER" id="PTHR44809">
    <property type="match status" value="1"/>
</dbReference>
<reference evidence="2" key="1">
    <citation type="submission" date="2023-01" db="EMBL/GenBank/DDBJ databases">
        <title>Metagenome sequencing of chrysophaentin producing Chrysophaeum taylorii.</title>
        <authorList>
            <person name="Davison J."/>
            <person name="Bewley C."/>
        </authorList>
    </citation>
    <scope>NUCLEOTIDE SEQUENCE</scope>
    <source>
        <strain evidence="2">NIES-1699</strain>
    </source>
</reference>
<feature type="region of interest" description="Disordered" evidence="1">
    <location>
        <begin position="162"/>
        <end position="328"/>
    </location>
</feature>